<organism evidence="1 2">
    <name type="scientific">Paenibacillus sophorae</name>
    <dbReference type="NCBI Taxonomy" id="1333845"/>
    <lineage>
        <taxon>Bacteria</taxon>
        <taxon>Bacillati</taxon>
        <taxon>Bacillota</taxon>
        <taxon>Bacilli</taxon>
        <taxon>Bacillales</taxon>
        <taxon>Paenibacillaceae</taxon>
        <taxon>Paenibacillus</taxon>
    </lineage>
</organism>
<dbReference type="AlphaFoldDB" id="A0A1H8QYS6"/>
<reference evidence="1 2" key="1">
    <citation type="submission" date="2016-10" db="EMBL/GenBank/DDBJ databases">
        <authorList>
            <person name="de Groot N.N."/>
        </authorList>
    </citation>
    <scope>NUCLEOTIDE SEQUENCE [LARGE SCALE GENOMIC DNA]</scope>
    <source>
        <strain evidence="1 2">CGMCC 1.10238</strain>
    </source>
</reference>
<dbReference type="RefSeq" id="WP_256716985.1">
    <property type="nucleotide sequence ID" value="NZ_CP076607.1"/>
</dbReference>
<dbReference type="EMBL" id="FODH01000009">
    <property type="protein sequence ID" value="SEO59490.1"/>
    <property type="molecule type" value="Genomic_DNA"/>
</dbReference>
<name>A0A1H8QYS6_9BACL</name>
<accession>A0A1H8QYS6</accession>
<dbReference type="STRING" id="1333845.SAMN04487895_10969"/>
<protein>
    <submittedName>
        <fullName evidence="1">Uncharacterized protein</fullName>
    </submittedName>
</protein>
<evidence type="ECO:0000313" key="1">
    <source>
        <dbReference type="EMBL" id="SEO59490.1"/>
    </source>
</evidence>
<evidence type="ECO:0000313" key="2">
    <source>
        <dbReference type="Proteomes" id="UP000198809"/>
    </source>
</evidence>
<sequence length="41" mass="4861">MMSDFWERVVECGVDAVSQTIENKFNVIETAKDLYDKYKEE</sequence>
<proteinExistence type="predicted"/>
<gene>
    <name evidence="1" type="ORF">SAMN04487895_10969</name>
</gene>
<dbReference type="Proteomes" id="UP000198809">
    <property type="component" value="Unassembled WGS sequence"/>
</dbReference>